<proteinExistence type="predicted"/>
<dbReference type="AlphaFoldDB" id="A0AA40BZQ1"/>
<protein>
    <submittedName>
        <fullName evidence="1">Uncharacterized protein</fullName>
    </submittedName>
</protein>
<evidence type="ECO:0000313" key="2">
    <source>
        <dbReference type="Proteomes" id="UP001175000"/>
    </source>
</evidence>
<dbReference type="EMBL" id="JAULSU010000004">
    <property type="protein sequence ID" value="KAK0619415.1"/>
    <property type="molecule type" value="Genomic_DNA"/>
</dbReference>
<organism evidence="1 2">
    <name type="scientific">Immersiella caudata</name>
    <dbReference type="NCBI Taxonomy" id="314043"/>
    <lineage>
        <taxon>Eukaryota</taxon>
        <taxon>Fungi</taxon>
        <taxon>Dikarya</taxon>
        <taxon>Ascomycota</taxon>
        <taxon>Pezizomycotina</taxon>
        <taxon>Sordariomycetes</taxon>
        <taxon>Sordariomycetidae</taxon>
        <taxon>Sordariales</taxon>
        <taxon>Lasiosphaeriaceae</taxon>
        <taxon>Immersiella</taxon>
    </lineage>
</organism>
<dbReference type="Proteomes" id="UP001175000">
    <property type="component" value="Unassembled WGS sequence"/>
</dbReference>
<sequence length="101" mass="11020">MASFGKLIRFKDEQGNTKYGEPIVESAEAVEDALAQGTLEATVYDGSDISTSLPLRSGAEGRGPLNAVKGLLRESLGDTRFSLRGWRGRRLKYSALSWWGV</sequence>
<keyword evidence="2" id="KW-1185">Reference proteome</keyword>
<comment type="caution">
    <text evidence="1">The sequence shown here is derived from an EMBL/GenBank/DDBJ whole genome shotgun (WGS) entry which is preliminary data.</text>
</comment>
<gene>
    <name evidence="1" type="ORF">B0T14DRAFT_566273</name>
</gene>
<name>A0AA40BZQ1_9PEZI</name>
<reference evidence="1" key="1">
    <citation type="submission" date="2023-06" db="EMBL/GenBank/DDBJ databases">
        <title>Genome-scale phylogeny and comparative genomics of the fungal order Sordariales.</title>
        <authorList>
            <consortium name="Lawrence Berkeley National Laboratory"/>
            <person name="Hensen N."/>
            <person name="Bonometti L."/>
            <person name="Westerberg I."/>
            <person name="Brannstrom I.O."/>
            <person name="Guillou S."/>
            <person name="Cros-Aarteil S."/>
            <person name="Calhoun S."/>
            <person name="Haridas S."/>
            <person name="Kuo A."/>
            <person name="Mondo S."/>
            <person name="Pangilinan J."/>
            <person name="Riley R."/>
            <person name="Labutti K."/>
            <person name="Andreopoulos B."/>
            <person name="Lipzen A."/>
            <person name="Chen C."/>
            <person name="Yanf M."/>
            <person name="Daum C."/>
            <person name="Ng V."/>
            <person name="Clum A."/>
            <person name="Steindorff A."/>
            <person name="Ohm R."/>
            <person name="Martin F."/>
            <person name="Silar P."/>
            <person name="Natvig D."/>
            <person name="Lalanne C."/>
            <person name="Gautier V."/>
            <person name="Ament-Velasquez S.L."/>
            <person name="Kruys A."/>
            <person name="Hutchinson M.I."/>
            <person name="Powell A.J."/>
            <person name="Barry K."/>
            <person name="Miller A.N."/>
            <person name="Grigoriev I.V."/>
            <person name="Debuchy R."/>
            <person name="Gladieux P."/>
            <person name="Thoren M.H."/>
            <person name="Johannesson H."/>
        </authorList>
    </citation>
    <scope>NUCLEOTIDE SEQUENCE</scope>
    <source>
        <strain evidence="1">CBS 606.72</strain>
    </source>
</reference>
<evidence type="ECO:0000313" key="1">
    <source>
        <dbReference type="EMBL" id="KAK0619415.1"/>
    </source>
</evidence>
<accession>A0AA40BZQ1</accession>